<dbReference type="PATRIC" id="fig|1710894.3.peg.2300"/>
<dbReference type="AlphaFoldDB" id="A0A1B7W2F2"/>
<reference evidence="1 2" key="1">
    <citation type="submission" date="2015-09" db="EMBL/GenBank/DDBJ databases">
        <title>Whole genome shotgun sequence assembly of Aphanizomenon flos-aquae UKL13.</title>
        <authorList>
            <person name="Driscoll C."/>
        </authorList>
    </citation>
    <scope>NUCLEOTIDE SEQUENCE [LARGE SCALE GENOMIC DNA]</scope>
    <source>
        <strain evidence="1">MDT13</strain>
    </source>
</reference>
<dbReference type="EMBL" id="LJOY01000001">
    <property type="protein sequence ID" value="OBQ27462.1"/>
    <property type="molecule type" value="Genomic_DNA"/>
</dbReference>
<accession>A0A1B7W2F2</accession>
<gene>
    <name evidence="1" type="ORF">AN481_00630</name>
</gene>
<evidence type="ECO:0000313" key="2">
    <source>
        <dbReference type="Proteomes" id="UP000092382"/>
    </source>
</evidence>
<evidence type="ECO:0000313" key="1">
    <source>
        <dbReference type="EMBL" id="OBQ27462.1"/>
    </source>
</evidence>
<proteinExistence type="predicted"/>
<organism evidence="1 2">
    <name type="scientific">Aphanizomenon flos-aquae LD13</name>
    <dbReference type="NCBI Taxonomy" id="1710894"/>
    <lineage>
        <taxon>Bacteria</taxon>
        <taxon>Bacillati</taxon>
        <taxon>Cyanobacteriota</taxon>
        <taxon>Cyanophyceae</taxon>
        <taxon>Nostocales</taxon>
        <taxon>Aphanizomenonaceae</taxon>
        <taxon>Aphanizomenon</taxon>
    </lineage>
</organism>
<dbReference type="STRING" id="1803587.GCA_001593825_00157"/>
<comment type="caution">
    <text evidence="1">The sequence shown here is derived from an EMBL/GenBank/DDBJ whole genome shotgun (WGS) entry which is preliminary data.</text>
</comment>
<protein>
    <submittedName>
        <fullName evidence="1">Uncharacterized protein</fullName>
    </submittedName>
</protein>
<dbReference type="Proteomes" id="UP000092382">
    <property type="component" value="Unassembled WGS sequence"/>
</dbReference>
<name>A0A1B7W2F2_APHFL</name>
<sequence length="293" mass="34015">MTKIPENIRLKELVIIANSNKPFFDDFINFLNSENYISLYQFVREQEASKAKIVLQKYLDRKIPDNLKLYDGIARPYLEHKAKWLILGWIFRDAPEQRLKPFLKIIHGTAIERKVEIINQVREYVSNILPEQKQWEWVAIFEVMIDRLEGSRRAIKGNLFEAIVRINLKEIFKNNDLELIITDNQVKIGDETYDVKISGKNGTILIPVKTRETMGGGHAHLFTRDIYKAITIANKSGFMCIPIIIAESWKGDINSLGCKNFVYIDKNPNSITIVKPLLDQELQKLLPIFEIIN</sequence>